<dbReference type="PANTHER" id="PTHR42792:SF2">
    <property type="entry name" value="FLAGELLIN"/>
    <property type="match status" value="1"/>
</dbReference>
<comment type="subcellular location">
    <subcellularLocation>
        <location evidence="4">Secreted</location>
    </subcellularLocation>
    <subcellularLocation>
        <location evidence="4">Bacterial flagellum</location>
    </subcellularLocation>
</comment>
<sequence length="600" mass="65176">MNIRTNILGINASNNLRTNNDKKAKSMEKLSSGLGINRAADDAAGLAISEKMRGQIRGLNQASRNIQDGISVVQTAEGGYQGITDIIQRQRELIIQGMNGTYSDSDKQMIDLEIKQLNGAISSIAEGTSFNTINLLNRNDYQVFADRSSTSTTLTTSDPVTASGYTQIELHPIGTADIPRHLIKTEDTTVTTNSSSNSGSITEIMLPTGETGYNDYNVNVDTTTVTDTHTETYESLSVSYDPEYLKPAAWYTVNANYTPLAPKYFPNLYGQLIENLDVNGSTRALEYTSRTGTDANPAVEFFTFPGTNLSITRSRTVMPDNSLEIKYEITNLDAVDANVKLSSLLDPPSNAVVSDALGNQLNVGNNIINPPSGNQFQIAGDIANATIEFDDALGILAPTDLSISVPASGQPQINFDWDLTLNAGQSLTIGFKYGSFSLNMDVYERTTDWDKAQHIETTTVTNIRDIDFEPPKIRIQTGDTGNDFIKIPLFDASAEGLGITNIGVNPPADPKQSLMKLDTALTTVTGHRGLYGAYQNRFAHTLNNVMNRSENLSAAESRIRDTDMTKQMIEFTRSQIIGEAGQAMLAAANTIPQSVLKLLG</sequence>
<name>A0ABW0HPX9_9BACL</name>
<evidence type="ECO:0000313" key="8">
    <source>
        <dbReference type="Proteomes" id="UP001596113"/>
    </source>
</evidence>
<dbReference type="Gene3D" id="1.20.1330.10">
    <property type="entry name" value="f41 fragment of flagellin, N-terminal domain"/>
    <property type="match status" value="2"/>
</dbReference>
<dbReference type="Proteomes" id="UP001596113">
    <property type="component" value="Unassembled WGS sequence"/>
</dbReference>
<feature type="domain" description="Flagellin N-terminal" evidence="5">
    <location>
        <begin position="3"/>
        <end position="138"/>
    </location>
</feature>
<keyword evidence="3 4" id="KW-0975">Bacterial flagellum</keyword>
<evidence type="ECO:0000313" key="7">
    <source>
        <dbReference type="EMBL" id="MFC5403116.1"/>
    </source>
</evidence>
<dbReference type="InterPro" id="IPR046358">
    <property type="entry name" value="Flagellin_C"/>
</dbReference>
<evidence type="ECO:0000256" key="3">
    <source>
        <dbReference type="ARBA" id="ARBA00023143"/>
    </source>
</evidence>
<dbReference type="Gene3D" id="6.10.10.10">
    <property type="entry name" value="Flagellar export chaperone, C-terminal domain"/>
    <property type="match status" value="1"/>
</dbReference>
<gene>
    <name evidence="7" type="ORF">ACFPOF_10285</name>
</gene>
<evidence type="ECO:0000256" key="2">
    <source>
        <dbReference type="ARBA" id="ARBA00020110"/>
    </source>
</evidence>
<keyword evidence="4" id="KW-0964">Secreted</keyword>
<comment type="caution">
    <text evidence="7">The sequence shown here is derived from an EMBL/GenBank/DDBJ whole genome shotgun (WGS) entry which is preliminary data.</text>
</comment>
<feature type="domain" description="Flagellin C-terminal" evidence="6">
    <location>
        <begin position="516"/>
        <end position="599"/>
    </location>
</feature>
<organism evidence="7 8">
    <name type="scientific">Cohnella soli</name>
    <dbReference type="NCBI Taxonomy" id="425005"/>
    <lineage>
        <taxon>Bacteria</taxon>
        <taxon>Bacillati</taxon>
        <taxon>Bacillota</taxon>
        <taxon>Bacilli</taxon>
        <taxon>Bacillales</taxon>
        <taxon>Paenibacillaceae</taxon>
        <taxon>Cohnella</taxon>
    </lineage>
</organism>
<accession>A0ABW0HPX9</accession>
<keyword evidence="8" id="KW-1185">Reference proteome</keyword>
<evidence type="ECO:0000259" key="6">
    <source>
        <dbReference type="Pfam" id="PF00700"/>
    </source>
</evidence>
<evidence type="ECO:0000256" key="1">
    <source>
        <dbReference type="ARBA" id="ARBA00005709"/>
    </source>
</evidence>
<comment type="function">
    <text evidence="4">Flagellin is the subunit protein which polymerizes to form the filaments of bacterial flagella.</text>
</comment>
<reference evidence="8" key="1">
    <citation type="journal article" date="2019" name="Int. J. Syst. Evol. Microbiol.">
        <title>The Global Catalogue of Microorganisms (GCM) 10K type strain sequencing project: providing services to taxonomists for standard genome sequencing and annotation.</title>
        <authorList>
            <consortium name="The Broad Institute Genomics Platform"/>
            <consortium name="The Broad Institute Genome Sequencing Center for Infectious Disease"/>
            <person name="Wu L."/>
            <person name="Ma J."/>
        </authorList>
    </citation>
    <scope>NUCLEOTIDE SEQUENCE [LARGE SCALE GENOMIC DNA]</scope>
    <source>
        <strain evidence="8">CGMCC 1.18575</strain>
    </source>
</reference>
<dbReference type="Pfam" id="PF00700">
    <property type="entry name" value="Flagellin_C"/>
    <property type="match status" value="1"/>
</dbReference>
<evidence type="ECO:0000259" key="5">
    <source>
        <dbReference type="Pfam" id="PF00669"/>
    </source>
</evidence>
<dbReference type="Pfam" id="PF00669">
    <property type="entry name" value="Flagellin_N"/>
    <property type="match status" value="1"/>
</dbReference>
<dbReference type="PRINTS" id="PR00207">
    <property type="entry name" value="FLAGELLIN"/>
</dbReference>
<dbReference type="SUPFAM" id="SSF64518">
    <property type="entry name" value="Phase 1 flagellin"/>
    <property type="match status" value="1"/>
</dbReference>
<dbReference type="RefSeq" id="WP_378132168.1">
    <property type="nucleotide sequence ID" value="NZ_JBHSMI010000020.1"/>
</dbReference>
<comment type="similarity">
    <text evidence="1 4">Belongs to the bacterial flagellin family.</text>
</comment>
<keyword evidence="7" id="KW-0966">Cell projection</keyword>
<keyword evidence="7" id="KW-0282">Flagellum</keyword>
<dbReference type="InterPro" id="IPR001492">
    <property type="entry name" value="Flagellin"/>
</dbReference>
<dbReference type="InterPro" id="IPR042187">
    <property type="entry name" value="Flagellin_C_sub2"/>
</dbReference>
<dbReference type="PANTHER" id="PTHR42792">
    <property type="entry name" value="FLAGELLIN"/>
    <property type="match status" value="1"/>
</dbReference>
<evidence type="ECO:0000256" key="4">
    <source>
        <dbReference type="RuleBase" id="RU362073"/>
    </source>
</evidence>
<protein>
    <recommendedName>
        <fullName evidence="2 4">Flagellin</fullName>
    </recommendedName>
</protein>
<dbReference type="EMBL" id="JBHSMI010000020">
    <property type="protein sequence ID" value="MFC5403116.1"/>
    <property type="molecule type" value="Genomic_DNA"/>
</dbReference>
<proteinExistence type="inferred from homology"/>
<keyword evidence="7" id="KW-0969">Cilium</keyword>
<dbReference type="InterPro" id="IPR001029">
    <property type="entry name" value="Flagellin_N"/>
</dbReference>